<evidence type="ECO:0000256" key="6">
    <source>
        <dbReference type="ARBA" id="ARBA00023002"/>
    </source>
</evidence>
<dbReference type="Pfam" id="PF08240">
    <property type="entry name" value="ADH_N"/>
    <property type="match status" value="1"/>
</dbReference>
<proteinExistence type="inferred from homology"/>
<evidence type="ECO:0000256" key="3">
    <source>
        <dbReference type="ARBA" id="ARBA00013190"/>
    </source>
</evidence>
<reference evidence="9" key="1">
    <citation type="journal article" date="2019" name="Int. J. Syst. Evol. Microbiol.">
        <title>The Global Catalogue of Microorganisms (GCM) 10K type strain sequencing project: providing services to taxonomists for standard genome sequencing and annotation.</title>
        <authorList>
            <consortium name="The Broad Institute Genomics Platform"/>
            <consortium name="The Broad Institute Genome Sequencing Center for Infectious Disease"/>
            <person name="Wu L."/>
            <person name="Ma J."/>
        </authorList>
    </citation>
    <scope>NUCLEOTIDE SEQUENCE [LARGE SCALE GENOMIC DNA]</scope>
    <source>
        <strain evidence="9">JCM 17759</strain>
    </source>
</reference>
<evidence type="ECO:0000259" key="7">
    <source>
        <dbReference type="SMART" id="SM00829"/>
    </source>
</evidence>
<dbReference type="SUPFAM" id="SSF50129">
    <property type="entry name" value="GroES-like"/>
    <property type="match status" value="1"/>
</dbReference>
<comment type="similarity">
    <text evidence="2">Belongs to the zinc-containing alcohol dehydrogenase family.</text>
</comment>
<accession>A0ABP8M7D9</accession>
<dbReference type="InterPro" id="IPR036291">
    <property type="entry name" value="NAD(P)-bd_dom_sf"/>
</dbReference>
<evidence type="ECO:0000256" key="1">
    <source>
        <dbReference type="ARBA" id="ARBA00001947"/>
    </source>
</evidence>
<dbReference type="PANTHER" id="PTHR42940:SF8">
    <property type="entry name" value="VACUOLAR PROTEIN SORTING-ASSOCIATED PROTEIN 11"/>
    <property type="match status" value="1"/>
</dbReference>
<organism evidence="8 9">
    <name type="scientific">Novipirellula rosea</name>
    <dbReference type="NCBI Taxonomy" id="1031540"/>
    <lineage>
        <taxon>Bacteria</taxon>
        <taxon>Pseudomonadati</taxon>
        <taxon>Planctomycetota</taxon>
        <taxon>Planctomycetia</taxon>
        <taxon>Pirellulales</taxon>
        <taxon>Pirellulaceae</taxon>
        <taxon>Novipirellula</taxon>
    </lineage>
</organism>
<evidence type="ECO:0000256" key="4">
    <source>
        <dbReference type="ARBA" id="ARBA00022723"/>
    </source>
</evidence>
<dbReference type="InterPro" id="IPR011032">
    <property type="entry name" value="GroES-like_sf"/>
</dbReference>
<comment type="caution">
    <text evidence="8">The sequence shown here is derived from an EMBL/GenBank/DDBJ whole genome shotgun (WGS) entry which is preliminary data.</text>
</comment>
<dbReference type="PANTHER" id="PTHR42940">
    <property type="entry name" value="ALCOHOL DEHYDROGENASE 1-RELATED"/>
    <property type="match status" value="1"/>
</dbReference>
<dbReference type="RefSeq" id="WP_345318936.1">
    <property type="nucleotide sequence ID" value="NZ_BAABGA010000006.1"/>
</dbReference>
<feature type="domain" description="Enoyl reductase (ER)" evidence="7">
    <location>
        <begin position="14"/>
        <end position="333"/>
    </location>
</feature>
<dbReference type="InterPro" id="IPR013154">
    <property type="entry name" value="ADH-like_N"/>
</dbReference>
<evidence type="ECO:0000256" key="5">
    <source>
        <dbReference type="ARBA" id="ARBA00022833"/>
    </source>
</evidence>
<protein>
    <recommendedName>
        <fullName evidence="3">alcohol dehydrogenase</fullName>
        <ecNumber evidence="3">1.1.1.1</ecNumber>
    </recommendedName>
</protein>
<evidence type="ECO:0000313" key="9">
    <source>
        <dbReference type="Proteomes" id="UP001500840"/>
    </source>
</evidence>
<name>A0ABP8M7D9_9BACT</name>
<dbReference type="InterPro" id="IPR020843">
    <property type="entry name" value="ER"/>
</dbReference>
<keyword evidence="4" id="KW-0479">Metal-binding</keyword>
<dbReference type="EC" id="1.1.1.1" evidence="3"/>
<dbReference type="Gene3D" id="3.90.180.10">
    <property type="entry name" value="Medium-chain alcohol dehydrogenases, catalytic domain"/>
    <property type="match status" value="1"/>
</dbReference>
<comment type="cofactor">
    <cofactor evidence="1">
        <name>Zn(2+)</name>
        <dbReference type="ChEBI" id="CHEBI:29105"/>
    </cofactor>
</comment>
<dbReference type="SMART" id="SM00829">
    <property type="entry name" value="PKS_ER"/>
    <property type="match status" value="1"/>
</dbReference>
<sequence length="336" mass="36578">MKAMVLSQTAPLSERPDPLQCVEMVTPEPAENELLIQVAACGVCHTELDEIEGRLTPPRLPVVLGHEVVGHVVERGARVTRFAIGDRVGVGWIHHSSGTADENLSPQFAATGCDVNGGYAQFMTVPEDYAVAIPDNLSDTQAAPLMCAGAIGYRALRLTGLRDGEPLGLMGFGGSGHLVLPTAKHLFPNSPVYVFTRDESVQQFACDLSADWAGDIDSVPPQPLQAIIDTTPAWKPVVESMKKLRPGGRLVINAIRKEDVDKNELLKLSYHEHLWMEREIKSVANLTHRDIAEFLPLAAEIPLLPEVTLYPLEQANEALRNLRRGQIKGANVLVVS</sequence>
<keyword evidence="5" id="KW-0862">Zinc</keyword>
<dbReference type="Gene3D" id="3.40.50.720">
    <property type="entry name" value="NAD(P)-binding Rossmann-like Domain"/>
    <property type="match status" value="1"/>
</dbReference>
<dbReference type="SUPFAM" id="SSF51735">
    <property type="entry name" value="NAD(P)-binding Rossmann-fold domains"/>
    <property type="match status" value="1"/>
</dbReference>
<gene>
    <name evidence="8" type="ORF">GCM10023156_04280</name>
</gene>
<dbReference type="PROSITE" id="PS00059">
    <property type="entry name" value="ADH_ZINC"/>
    <property type="match status" value="1"/>
</dbReference>
<keyword evidence="6" id="KW-0560">Oxidoreductase</keyword>
<keyword evidence="9" id="KW-1185">Reference proteome</keyword>
<evidence type="ECO:0000256" key="2">
    <source>
        <dbReference type="ARBA" id="ARBA00008072"/>
    </source>
</evidence>
<dbReference type="InterPro" id="IPR002328">
    <property type="entry name" value="ADH_Zn_CS"/>
</dbReference>
<evidence type="ECO:0000313" key="8">
    <source>
        <dbReference type="EMBL" id="GAA4445105.1"/>
    </source>
</evidence>
<dbReference type="Proteomes" id="UP001500840">
    <property type="component" value="Unassembled WGS sequence"/>
</dbReference>
<dbReference type="EMBL" id="BAABGA010000006">
    <property type="protein sequence ID" value="GAA4445105.1"/>
    <property type="molecule type" value="Genomic_DNA"/>
</dbReference>